<evidence type="ECO:0000256" key="1">
    <source>
        <dbReference type="ARBA" id="ARBA00022801"/>
    </source>
</evidence>
<feature type="domain" description="BD-FAE-like" evidence="2">
    <location>
        <begin position="100"/>
        <end position="322"/>
    </location>
</feature>
<accession>A0A7S1FEN2</accession>
<sequence length="396" mass="43617">MNGAEGLSFLSCRSPDEPGSFEPRSCWSCVRLACGLLVNMVVLIWNLLRLAIFAALLLPPFLGIACQYYCDARIFHGIRFGPCRRNFVDIYRPVEAVAARNNEGPLVPVVVAVMGGAWVIGHRAWNAQLGIRLLDVGVLLVAVDYRNFPCAQMPDMIDDVCKGVAWVLANIKTYGGDPDNVILMGQSAGAHLTAMAVIRHALAEANFRPNNLFANNNLALENGNEDLWSVQSLRGYVGVSGPYDLGMLARRCEERGFGSRLLRSFCPNRDLDHYSPLQIVQTSEWNSTVGRLGQSMPPILLFHGETDQSVPVDCTTRFARALQLSGVSARADVRPGVSHTPPIVEGPMRGEDHQVQLLLPFLLGEEAAQDRFAAMPRLRQLWPKCIINLASHVMPF</sequence>
<proteinExistence type="predicted"/>
<dbReference type="InterPro" id="IPR049492">
    <property type="entry name" value="BD-FAE-like_dom"/>
</dbReference>
<reference evidence="3" key="1">
    <citation type="submission" date="2021-01" db="EMBL/GenBank/DDBJ databases">
        <authorList>
            <person name="Corre E."/>
            <person name="Pelletier E."/>
            <person name="Niang G."/>
            <person name="Scheremetjew M."/>
            <person name="Finn R."/>
            <person name="Kale V."/>
            <person name="Holt S."/>
            <person name="Cochrane G."/>
            <person name="Meng A."/>
            <person name="Brown T."/>
            <person name="Cohen L."/>
        </authorList>
    </citation>
    <scope>NUCLEOTIDE SEQUENCE</scope>
</reference>
<evidence type="ECO:0000313" key="3">
    <source>
        <dbReference type="EMBL" id="CAD8861358.1"/>
    </source>
</evidence>
<organism evidence="3">
    <name type="scientific">Noctiluca scintillans</name>
    <name type="common">Sea sparkle</name>
    <name type="synonym">Red tide dinoflagellate</name>
    <dbReference type="NCBI Taxonomy" id="2966"/>
    <lineage>
        <taxon>Eukaryota</taxon>
        <taxon>Sar</taxon>
        <taxon>Alveolata</taxon>
        <taxon>Dinophyceae</taxon>
        <taxon>Noctilucales</taxon>
        <taxon>Noctilucaceae</taxon>
        <taxon>Noctiluca</taxon>
    </lineage>
</organism>
<dbReference type="InterPro" id="IPR050300">
    <property type="entry name" value="GDXG_lipolytic_enzyme"/>
</dbReference>
<name>A0A7S1FEN2_NOCSC</name>
<dbReference type="EMBL" id="HBFQ01050070">
    <property type="protein sequence ID" value="CAD8861358.1"/>
    <property type="molecule type" value="Transcribed_RNA"/>
</dbReference>
<protein>
    <recommendedName>
        <fullName evidence="2">BD-FAE-like domain-containing protein</fullName>
    </recommendedName>
</protein>
<gene>
    <name evidence="3" type="ORF">NSCI0253_LOCUS35713</name>
</gene>
<dbReference type="InterPro" id="IPR029058">
    <property type="entry name" value="AB_hydrolase_fold"/>
</dbReference>
<dbReference type="SUPFAM" id="SSF53474">
    <property type="entry name" value="alpha/beta-Hydrolases"/>
    <property type="match status" value="1"/>
</dbReference>
<dbReference type="AlphaFoldDB" id="A0A7S1FEN2"/>
<evidence type="ECO:0000259" key="2">
    <source>
        <dbReference type="Pfam" id="PF20434"/>
    </source>
</evidence>
<dbReference type="Gene3D" id="3.40.50.1820">
    <property type="entry name" value="alpha/beta hydrolase"/>
    <property type="match status" value="1"/>
</dbReference>
<keyword evidence="1" id="KW-0378">Hydrolase</keyword>
<dbReference type="Pfam" id="PF20434">
    <property type="entry name" value="BD-FAE"/>
    <property type="match status" value="1"/>
</dbReference>
<dbReference type="PANTHER" id="PTHR48081">
    <property type="entry name" value="AB HYDROLASE SUPERFAMILY PROTEIN C4A8.06C"/>
    <property type="match status" value="1"/>
</dbReference>
<dbReference type="PANTHER" id="PTHR48081:SF33">
    <property type="entry name" value="KYNURENINE FORMAMIDASE"/>
    <property type="match status" value="1"/>
</dbReference>
<dbReference type="GO" id="GO:0016787">
    <property type="term" value="F:hydrolase activity"/>
    <property type="evidence" value="ECO:0007669"/>
    <property type="project" value="UniProtKB-KW"/>
</dbReference>